<feature type="domain" description="FMN-binding" evidence="2">
    <location>
        <begin position="195"/>
        <end position="268"/>
    </location>
</feature>
<dbReference type="Pfam" id="PF04205">
    <property type="entry name" value="FMN_bind"/>
    <property type="match status" value="5"/>
</dbReference>
<feature type="region of interest" description="Disordered" evidence="1">
    <location>
        <begin position="527"/>
        <end position="551"/>
    </location>
</feature>
<feature type="domain" description="FMN-binding" evidence="2">
    <location>
        <begin position="81"/>
        <end position="154"/>
    </location>
</feature>
<reference evidence="3 4" key="2">
    <citation type="submission" date="2010-03" db="EMBL/GenBank/DDBJ databases">
        <authorList>
            <person name="Pajon A."/>
        </authorList>
    </citation>
    <scope>NUCLEOTIDE SEQUENCE [LARGE SCALE GENOMIC DNA]</scope>
    <source>
        <strain evidence="3 4">GD/7</strain>
    </source>
</reference>
<dbReference type="AlphaFoldDB" id="D4J7K6"/>
<feature type="domain" description="FMN-binding" evidence="2">
    <location>
        <begin position="316"/>
        <end position="392"/>
    </location>
</feature>
<feature type="domain" description="FMN-binding" evidence="2">
    <location>
        <begin position="447"/>
        <end position="529"/>
    </location>
</feature>
<organism evidence="3 4">
    <name type="scientific">Coprococcus catus GD/7</name>
    <dbReference type="NCBI Taxonomy" id="717962"/>
    <lineage>
        <taxon>Bacteria</taxon>
        <taxon>Bacillati</taxon>
        <taxon>Bacillota</taxon>
        <taxon>Clostridia</taxon>
        <taxon>Lachnospirales</taxon>
        <taxon>Lachnospiraceae</taxon>
        <taxon>Coprococcus</taxon>
    </lineage>
</organism>
<feature type="compositionally biased region" description="Acidic residues" evidence="1">
    <location>
        <begin position="535"/>
        <end position="544"/>
    </location>
</feature>
<dbReference type="Gene3D" id="3.90.1010.20">
    <property type="match status" value="5"/>
</dbReference>
<feature type="compositionally biased region" description="Basic and acidic residues" evidence="1">
    <location>
        <begin position="48"/>
        <end position="65"/>
    </location>
</feature>
<dbReference type="RefSeq" id="WP_015513896.1">
    <property type="nucleotide sequence ID" value="NC_021009.1"/>
</dbReference>
<name>D4J7K6_9FIRM</name>
<dbReference type="PATRIC" id="fig|717962.3.peg.1394"/>
<sequence>MKGWKRFGNYMPMLATVAVVGCVAIALKGYAAPVYEVEQPETFQSAEADAKEKKQETEETEQAKKGNFDLTDGFYKGSGTGFAGTVSVSVEIKDKSIVAINILSTQDDEAFFNRAKGVIDKIIAGQTLDVDVVSGATYSSNGIISAVKNALTGEQDTSTPATTASSSNQSSPSIETVDDSNQTWKDGTYYGSGTGFNGEVQVQVVIADGKITDINVVSHNDDSSFMSQAQGLIPNIISSQSTNVDAVSGATYSSRGIINAVRAALKQAAVNGSSNDADDSNDDNNNNDNNNSNNNSTIVEGKIPYEEGIYYGTGEGYAGDIQLAVVIQDKTIKAILVTECEDDAAFFNRAKSIINEVLKNQSTDLSGIDTVSGATYSSNGIVEALREAFKAAENGNSGKPTESETETETETETESETETDNKDSIYIDGAYTVSVVCEPDEDQDFEAYNLSMTVHIKDDKITAVTDIVGDGGSSNDSYIKRAAEGTSKLPGVVTQITKKGSPEEIDTVTRATCSSNAIIEGCQKALEAAKRTPEETDETEPGETETEKPANRTYADGAYTVSVICEPDADGHFDAYDLTMTVRIENDKITDISDISGNGDSSNDRYITRAAQGTSKSVGVVTQITEKGMPEGIDTVARATCSSNAIIEGCQKALDEAKKLAEEGK</sequence>
<dbReference type="PROSITE" id="PS51257">
    <property type="entry name" value="PROKAR_LIPOPROTEIN"/>
    <property type="match status" value="1"/>
</dbReference>
<dbReference type="Proteomes" id="UP000008798">
    <property type="component" value="Chromosome"/>
</dbReference>
<dbReference type="HOGENOM" id="CLU_026898_0_0_9"/>
<feature type="region of interest" description="Disordered" evidence="1">
    <location>
        <begin position="155"/>
        <end position="182"/>
    </location>
</feature>
<feature type="region of interest" description="Disordered" evidence="1">
    <location>
        <begin position="391"/>
        <end position="423"/>
    </location>
</feature>
<proteinExistence type="predicted"/>
<feature type="domain" description="FMN-binding" evidence="2">
    <location>
        <begin position="575"/>
        <end position="657"/>
    </location>
</feature>
<feature type="region of interest" description="Disordered" evidence="1">
    <location>
        <begin position="46"/>
        <end position="65"/>
    </location>
</feature>
<reference evidence="3 4" key="1">
    <citation type="submission" date="2010-03" db="EMBL/GenBank/DDBJ databases">
        <title>The genome sequence of Coprococcus catus GD/7.</title>
        <authorList>
            <consortium name="metaHIT consortium -- http://www.metahit.eu/"/>
            <person name="Pajon A."/>
            <person name="Turner K."/>
            <person name="Parkhill J."/>
            <person name="Duncan S."/>
            <person name="Flint H."/>
        </authorList>
    </citation>
    <scope>NUCLEOTIDE SEQUENCE [LARGE SCALE GENOMIC DNA]</scope>
    <source>
        <strain evidence="3 4">GD/7</strain>
    </source>
</reference>
<dbReference type="InterPro" id="IPR007329">
    <property type="entry name" value="FMN-bd"/>
</dbReference>
<gene>
    <name evidence="3" type="ORF">CC1_15610</name>
</gene>
<dbReference type="EMBL" id="FP929038">
    <property type="protein sequence ID" value="CBK80327.1"/>
    <property type="molecule type" value="Genomic_DNA"/>
</dbReference>
<dbReference type="SMART" id="SM00900">
    <property type="entry name" value="FMN_bind"/>
    <property type="match status" value="5"/>
</dbReference>
<evidence type="ECO:0000259" key="2">
    <source>
        <dbReference type="SMART" id="SM00900"/>
    </source>
</evidence>
<evidence type="ECO:0000313" key="4">
    <source>
        <dbReference type="Proteomes" id="UP000008798"/>
    </source>
</evidence>
<feature type="region of interest" description="Disordered" evidence="1">
    <location>
        <begin position="271"/>
        <end position="299"/>
    </location>
</feature>
<evidence type="ECO:0000256" key="1">
    <source>
        <dbReference type="SAM" id="MobiDB-lite"/>
    </source>
</evidence>
<dbReference type="KEGG" id="cct:CC1_15610"/>
<feature type="compositionally biased region" description="Low complexity" evidence="1">
    <location>
        <begin position="283"/>
        <end position="296"/>
    </location>
</feature>
<feature type="compositionally biased region" description="Low complexity" evidence="1">
    <location>
        <begin position="157"/>
        <end position="173"/>
    </location>
</feature>
<protein>
    <submittedName>
        <fullName evidence="3">Uncharacterized protein conserved in bacteria</fullName>
    </submittedName>
</protein>
<dbReference type="GO" id="GO:0010181">
    <property type="term" value="F:FMN binding"/>
    <property type="evidence" value="ECO:0007669"/>
    <property type="project" value="InterPro"/>
</dbReference>
<accession>D4J7K6</accession>
<evidence type="ECO:0000313" key="3">
    <source>
        <dbReference type="EMBL" id="CBK80327.1"/>
    </source>
</evidence>
<dbReference type="STRING" id="717962.CC1_15610"/>
<dbReference type="GO" id="GO:0016020">
    <property type="term" value="C:membrane"/>
    <property type="evidence" value="ECO:0007669"/>
    <property type="project" value="InterPro"/>
</dbReference>
<feature type="compositionally biased region" description="Acidic residues" evidence="1">
    <location>
        <begin position="403"/>
        <end position="418"/>
    </location>
</feature>